<reference evidence="1 2" key="1">
    <citation type="submission" date="2019-05" db="EMBL/GenBank/DDBJ databases">
        <title>Another draft genome of Portunus trituberculatus and its Hox gene families provides insights of decapod evolution.</title>
        <authorList>
            <person name="Jeong J.-H."/>
            <person name="Song I."/>
            <person name="Kim S."/>
            <person name="Choi T."/>
            <person name="Kim D."/>
            <person name="Ryu S."/>
            <person name="Kim W."/>
        </authorList>
    </citation>
    <scope>NUCLEOTIDE SEQUENCE [LARGE SCALE GENOMIC DNA]</scope>
    <source>
        <tissue evidence="1">Muscle</tissue>
    </source>
</reference>
<dbReference type="OrthoDB" id="10263328at2759"/>
<name>A0A5B7HQ16_PORTR</name>
<comment type="caution">
    <text evidence="1">The sequence shown here is derived from an EMBL/GenBank/DDBJ whole genome shotgun (WGS) entry which is preliminary data.</text>
</comment>
<dbReference type="Gene3D" id="1.25.10.10">
    <property type="entry name" value="Leucine-rich Repeat Variant"/>
    <property type="match status" value="1"/>
</dbReference>
<keyword evidence="2" id="KW-1185">Reference proteome</keyword>
<evidence type="ECO:0000313" key="2">
    <source>
        <dbReference type="Proteomes" id="UP000324222"/>
    </source>
</evidence>
<dbReference type="Proteomes" id="UP000324222">
    <property type="component" value="Unassembled WGS sequence"/>
</dbReference>
<evidence type="ECO:0000313" key="1">
    <source>
        <dbReference type="EMBL" id="MPC71327.1"/>
    </source>
</evidence>
<accession>A0A5B7HQ16</accession>
<dbReference type="EMBL" id="VSRR010032695">
    <property type="protein sequence ID" value="MPC71327.1"/>
    <property type="molecule type" value="Genomic_DNA"/>
</dbReference>
<gene>
    <name evidence="1" type="primary">kpnb1</name>
    <name evidence="1" type="ORF">E2C01_065603</name>
</gene>
<organism evidence="1 2">
    <name type="scientific">Portunus trituberculatus</name>
    <name type="common">Swimming crab</name>
    <name type="synonym">Neptunus trituberculatus</name>
    <dbReference type="NCBI Taxonomy" id="210409"/>
    <lineage>
        <taxon>Eukaryota</taxon>
        <taxon>Metazoa</taxon>
        <taxon>Ecdysozoa</taxon>
        <taxon>Arthropoda</taxon>
        <taxon>Crustacea</taxon>
        <taxon>Multicrustacea</taxon>
        <taxon>Malacostraca</taxon>
        <taxon>Eumalacostraca</taxon>
        <taxon>Eucarida</taxon>
        <taxon>Decapoda</taxon>
        <taxon>Pleocyemata</taxon>
        <taxon>Brachyura</taxon>
        <taxon>Eubrachyura</taxon>
        <taxon>Portunoidea</taxon>
        <taxon>Portunidae</taxon>
        <taxon>Portuninae</taxon>
        <taxon>Portunus</taxon>
    </lineage>
</organism>
<proteinExistence type="predicted"/>
<dbReference type="InterPro" id="IPR011989">
    <property type="entry name" value="ARM-like"/>
</dbReference>
<sequence length="114" mass="13043">MLSLRPLVHETTTFSAIVHSMQRDEPSDDVRLAATTPSPLLSSLQLTTENLERDADRHFIMHVVCEAAHKTNTLIKRKKNSIIELGRNCKTVFMHCFSMVLLMVPYGRERVDYS</sequence>
<dbReference type="AlphaFoldDB" id="A0A5B7HQ16"/>
<protein>
    <submittedName>
        <fullName evidence="1">Importin subunit beta</fullName>
    </submittedName>
</protein>